<keyword evidence="2" id="KW-1185">Reference proteome</keyword>
<proteinExistence type="predicted"/>
<organism evidence="1 2">
    <name type="scientific">Microvirgula aerodenitrificans</name>
    <dbReference type="NCBI Taxonomy" id="57480"/>
    <lineage>
        <taxon>Bacteria</taxon>
        <taxon>Pseudomonadati</taxon>
        <taxon>Pseudomonadota</taxon>
        <taxon>Betaproteobacteria</taxon>
        <taxon>Neisseriales</taxon>
        <taxon>Aquaspirillaceae</taxon>
        <taxon>Microvirgula</taxon>
    </lineage>
</organism>
<dbReference type="RefSeq" id="WP_107890118.1">
    <property type="nucleotide sequence ID" value="NZ_CP028519.1"/>
</dbReference>
<name>A0A2S0PEE8_9NEIS</name>
<dbReference type="Proteomes" id="UP000244173">
    <property type="component" value="Chromosome"/>
</dbReference>
<gene>
    <name evidence="1" type="ORF">DAI18_18010</name>
</gene>
<accession>A0A2S0PEE8</accession>
<evidence type="ECO:0000313" key="1">
    <source>
        <dbReference type="EMBL" id="AVY95725.1"/>
    </source>
</evidence>
<evidence type="ECO:0000313" key="2">
    <source>
        <dbReference type="Proteomes" id="UP000244173"/>
    </source>
</evidence>
<dbReference type="EMBL" id="CP028519">
    <property type="protein sequence ID" value="AVY95725.1"/>
    <property type="molecule type" value="Genomic_DNA"/>
</dbReference>
<protein>
    <submittedName>
        <fullName evidence="1">Uncharacterized protein</fullName>
    </submittedName>
</protein>
<dbReference type="KEGG" id="maer:DAI18_18010"/>
<sequence>MSHLEIHSSHELPAAECKIVADIGLALIAMHEAGVDKPGELPRPADVARQLIGALAACKPDSKIDDIYKDLIIAITALMLGDGGIIQTPAPPTQSMH</sequence>
<reference evidence="1 2" key="1">
    <citation type="submission" date="2018-04" db="EMBL/GenBank/DDBJ databases">
        <title>Denitrifier Microvirgula.</title>
        <authorList>
            <person name="Anderson E."/>
            <person name="Jang J."/>
            <person name="Ishii S."/>
        </authorList>
    </citation>
    <scope>NUCLEOTIDE SEQUENCE [LARGE SCALE GENOMIC DNA]</scope>
    <source>
        <strain evidence="1 2">BE2.4</strain>
    </source>
</reference>
<dbReference type="AlphaFoldDB" id="A0A2S0PEE8"/>